<dbReference type="SUPFAM" id="SSF48264">
    <property type="entry name" value="Cytochrome P450"/>
    <property type="match status" value="1"/>
</dbReference>
<sequence length="432" mass="47631">MQLAGLSLEPTVYDRMREAQGNVVEVELEGHVPAYLIIGSEEFREACRRTDRFTPDSRAWSEWERVQPGWPWEPQVAYLQGSARFATGDEHWQLRGLLSSGLEKLSTAQLRAFTAREADRLIDRFCQSGKADLVADYAVPLPLLVMLRLVGLPHDAGQRLLLLMPRLLEGGEGAQAANDEINSILDELVAARSSQPANDYTSWLIHHSSNTGAQQLSDLKVRNLVWTTVLAGFGGCANWIANVMEQLVRKTRFQALLAAGEATVDEIMIETCWDNPPVANVMGPFALTDSVLGGRLIPRGAMLIRGIAASNTDPALSGDRHAWTLGNESHNSWGAGPHECPAQRTAKIIVRTAVKAFLARCWAPVLETPEEPPRRSSFVVRALDELLVSFTPSEPVLAHPTPDQTALGDSGWNSRSLFPRQMQDELQCPFSK</sequence>
<dbReference type="Proteomes" id="UP001601422">
    <property type="component" value="Unassembled WGS sequence"/>
</dbReference>
<keyword evidence="4" id="KW-1185">Reference proteome</keyword>
<gene>
    <name evidence="3" type="ORF">ACFYQT_29190</name>
</gene>
<dbReference type="InterPro" id="IPR002397">
    <property type="entry name" value="Cyt_P450_B"/>
</dbReference>
<dbReference type="PANTHER" id="PTHR46696:SF1">
    <property type="entry name" value="CYTOCHROME P450 YJIB-RELATED"/>
    <property type="match status" value="1"/>
</dbReference>
<organism evidence="3 4">
    <name type="scientific">Streptomyces tibetensis</name>
    <dbReference type="NCBI Taxonomy" id="2382123"/>
    <lineage>
        <taxon>Bacteria</taxon>
        <taxon>Bacillati</taxon>
        <taxon>Actinomycetota</taxon>
        <taxon>Actinomycetes</taxon>
        <taxon>Kitasatosporales</taxon>
        <taxon>Streptomycetaceae</taxon>
        <taxon>Streptomyces</taxon>
    </lineage>
</organism>
<reference evidence="3 4" key="1">
    <citation type="submission" date="2024-10" db="EMBL/GenBank/DDBJ databases">
        <title>The Natural Products Discovery Center: Release of the First 8490 Sequenced Strains for Exploring Actinobacteria Biosynthetic Diversity.</title>
        <authorList>
            <person name="Kalkreuter E."/>
            <person name="Kautsar S.A."/>
            <person name="Yang D."/>
            <person name="Bader C.D."/>
            <person name="Teijaro C.N."/>
            <person name="Fluegel L."/>
            <person name="Davis C.M."/>
            <person name="Simpson J.R."/>
            <person name="Lauterbach L."/>
            <person name="Steele A.D."/>
            <person name="Gui C."/>
            <person name="Meng S."/>
            <person name="Li G."/>
            <person name="Viehrig K."/>
            <person name="Ye F."/>
            <person name="Su P."/>
            <person name="Kiefer A.F."/>
            <person name="Nichols A."/>
            <person name="Cepeda A.J."/>
            <person name="Yan W."/>
            <person name="Fan B."/>
            <person name="Jiang Y."/>
            <person name="Adhikari A."/>
            <person name="Zheng C.-J."/>
            <person name="Schuster L."/>
            <person name="Cowan T.M."/>
            <person name="Smanski M.J."/>
            <person name="Chevrette M.G."/>
            <person name="De Carvalho L.P.S."/>
            <person name="Shen B."/>
        </authorList>
    </citation>
    <scope>NUCLEOTIDE SEQUENCE [LARGE SCALE GENOMIC DNA]</scope>
    <source>
        <strain evidence="3 4">NPDC005497</strain>
    </source>
</reference>
<dbReference type="PRINTS" id="PR00359">
    <property type="entry name" value="BP450"/>
</dbReference>
<dbReference type="Gene3D" id="1.10.630.10">
    <property type="entry name" value="Cytochrome P450"/>
    <property type="match status" value="1"/>
</dbReference>
<evidence type="ECO:0000313" key="3">
    <source>
        <dbReference type="EMBL" id="MFF0007496.1"/>
    </source>
</evidence>
<proteinExistence type="inferred from homology"/>
<evidence type="ECO:0000256" key="2">
    <source>
        <dbReference type="SAM" id="MobiDB-lite"/>
    </source>
</evidence>
<dbReference type="RefSeq" id="WP_389832623.1">
    <property type="nucleotide sequence ID" value="NZ_JBIAJP010000010.1"/>
</dbReference>
<evidence type="ECO:0000256" key="1">
    <source>
        <dbReference type="ARBA" id="ARBA00010617"/>
    </source>
</evidence>
<name>A0ABW6N2I8_9ACTN</name>
<comment type="similarity">
    <text evidence="1">Belongs to the cytochrome P450 family.</text>
</comment>
<protein>
    <recommendedName>
        <fullName evidence="5">Cytochrome P450</fullName>
    </recommendedName>
</protein>
<dbReference type="EMBL" id="JBIAJP010000010">
    <property type="protein sequence ID" value="MFF0007496.1"/>
    <property type="molecule type" value="Genomic_DNA"/>
</dbReference>
<evidence type="ECO:0008006" key="5">
    <source>
        <dbReference type="Google" id="ProtNLM"/>
    </source>
</evidence>
<dbReference type="PANTHER" id="PTHR46696">
    <property type="entry name" value="P450, PUTATIVE (EUROFUNG)-RELATED"/>
    <property type="match status" value="1"/>
</dbReference>
<accession>A0ABW6N2I8</accession>
<dbReference type="InterPro" id="IPR036396">
    <property type="entry name" value="Cyt_P450_sf"/>
</dbReference>
<comment type="caution">
    <text evidence="3">The sequence shown here is derived from an EMBL/GenBank/DDBJ whole genome shotgun (WGS) entry which is preliminary data.</text>
</comment>
<feature type="region of interest" description="Disordered" evidence="2">
    <location>
        <begin position="394"/>
        <end position="413"/>
    </location>
</feature>
<evidence type="ECO:0000313" key="4">
    <source>
        <dbReference type="Proteomes" id="UP001601422"/>
    </source>
</evidence>